<sequence length="125" mass="14352">MTYVSPVFAHIAPKALDRLQVIQNKLCRCATNAYWCVRNSVLYTDLELPTITKLMKDASKRFFDIVELYPNALLRSAASYESPQSYHFIRKLRNVLTYPPNVLTSVVESLMKMPFLAHILTLANK</sequence>
<organism evidence="1 2">
    <name type="scientific">Eumeta variegata</name>
    <name type="common">Bagworm moth</name>
    <name type="synonym">Eumeta japonica</name>
    <dbReference type="NCBI Taxonomy" id="151549"/>
    <lineage>
        <taxon>Eukaryota</taxon>
        <taxon>Metazoa</taxon>
        <taxon>Ecdysozoa</taxon>
        <taxon>Arthropoda</taxon>
        <taxon>Hexapoda</taxon>
        <taxon>Insecta</taxon>
        <taxon>Pterygota</taxon>
        <taxon>Neoptera</taxon>
        <taxon>Endopterygota</taxon>
        <taxon>Lepidoptera</taxon>
        <taxon>Glossata</taxon>
        <taxon>Ditrysia</taxon>
        <taxon>Tineoidea</taxon>
        <taxon>Psychidae</taxon>
        <taxon>Oiketicinae</taxon>
        <taxon>Eumeta</taxon>
    </lineage>
</organism>
<name>A0A4C1TGF0_EUMVA</name>
<dbReference type="GO" id="GO:0003964">
    <property type="term" value="F:RNA-directed DNA polymerase activity"/>
    <property type="evidence" value="ECO:0007669"/>
    <property type="project" value="UniProtKB-KW"/>
</dbReference>
<gene>
    <name evidence="1" type="ORF">EVAR_6917_1</name>
</gene>
<accession>A0A4C1TGF0</accession>
<keyword evidence="1" id="KW-0548">Nucleotidyltransferase</keyword>
<comment type="caution">
    <text evidence="1">The sequence shown here is derived from an EMBL/GenBank/DDBJ whole genome shotgun (WGS) entry which is preliminary data.</text>
</comment>
<evidence type="ECO:0000313" key="1">
    <source>
        <dbReference type="EMBL" id="GBP13573.1"/>
    </source>
</evidence>
<keyword evidence="1" id="KW-0695">RNA-directed DNA polymerase</keyword>
<protein>
    <submittedName>
        <fullName evidence="1">Probable RNA-directed DNA polymerase from transposon X-element</fullName>
    </submittedName>
</protein>
<proteinExistence type="predicted"/>
<dbReference type="Proteomes" id="UP000299102">
    <property type="component" value="Unassembled WGS sequence"/>
</dbReference>
<reference evidence="1 2" key="1">
    <citation type="journal article" date="2019" name="Commun. Biol.">
        <title>The bagworm genome reveals a unique fibroin gene that provides high tensile strength.</title>
        <authorList>
            <person name="Kono N."/>
            <person name="Nakamura H."/>
            <person name="Ohtoshi R."/>
            <person name="Tomita M."/>
            <person name="Numata K."/>
            <person name="Arakawa K."/>
        </authorList>
    </citation>
    <scope>NUCLEOTIDE SEQUENCE [LARGE SCALE GENOMIC DNA]</scope>
</reference>
<dbReference type="EMBL" id="BGZK01000058">
    <property type="protein sequence ID" value="GBP13573.1"/>
    <property type="molecule type" value="Genomic_DNA"/>
</dbReference>
<keyword evidence="1" id="KW-0808">Transferase</keyword>
<keyword evidence="2" id="KW-1185">Reference proteome</keyword>
<evidence type="ECO:0000313" key="2">
    <source>
        <dbReference type="Proteomes" id="UP000299102"/>
    </source>
</evidence>
<dbReference type="AlphaFoldDB" id="A0A4C1TGF0"/>
<dbReference type="OrthoDB" id="10050074at2759"/>